<dbReference type="InterPro" id="IPR024185">
    <property type="entry name" value="FTHF_cligase-like_sf"/>
</dbReference>
<dbReference type="Pfam" id="PF01812">
    <property type="entry name" value="5-FTHF_cyc-lig"/>
    <property type="match status" value="1"/>
</dbReference>
<evidence type="ECO:0000256" key="1">
    <source>
        <dbReference type="ARBA" id="ARBA00010638"/>
    </source>
</evidence>
<evidence type="ECO:0000256" key="2">
    <source>
        <dbReference type="ARBA" id="ARBA00022741"/>
    </source>
</evidence>
<comment type="catalytic activity">
    <reaction evidence="5">
        <text>(6S)-5-formyl-5,6,7,8-tetrahydrofolate + ATP = (6R)-5,10-methenyltetrahydrofolate + ADP + phosphate</text>
        <dbReference type="Rhea" id="RHEA:10488"/>
        <dbReference type="ChEBI" id="CHEBI:30616"/>
        <dbReference type="ChEBI" id="CHEBI:43474"/>
        <dbReference type="ChEBI" id="CHEBI:57455"/>
        <dbReference type="ChEBI" id="CHEBI:57457"/>
        <dbReference type="ChEBI" id="CHEBI:456216"/>
        <dbReference type="EC" id="6.3.3.2"/>
    </reaction>
</comment>
<dbReference type="GO" id="GO:0009396">
    <property type="term" value="P:folic acid-containing compound biosynthetic process"/>
    <property type="evidence" value="ECO:0007669"/>
    <property type="project" value="TreeGrafter"/>
</dbReference>
<evidence type="ECO:0000256" key="4">
    <source>
        <dbReference type="PIRSR" id="PIRSR006806-1"/>
    </source>
</evidence>
<dbReference type="GO" id="GO:0046872">
    <property type="term" value="F:metal ion binding"/>
    <property type="evidence" value="ECO:0007669"/>
    <property type="project" value="UniProtKB-KW"/>
</dbReference>
<keyword evidence="6" id="KW-0436">Ligase</keyword>
<dbReference type="GO" id="GO:0030272">
    <property type="term" value="F:5-formyltetrahydrofolate cyclo-ligase activity"/>
    <property type="evidence" value="ECO:0007669"/>
    <property type="project" value="UniProtKB-EC"/>
</dbReference>
<keyword evidence="5" id="KW-0479">Metal-binding</keyword>
<evidence type="ECO:0000313" key="6">
    <source>
        <dbReference type="EMBL" id="MCA9379842.1"/>
    </source>
</evidence>
<name>A0A955I8S2_9BACT</name>
<dbReference type="EC" id="6.3.3.2" evidence="5"/>
<keyword evidence="3 4" id="KW-0067">ATP-binding</keyword>
<protein>
    <recommendedName>
        <fullName evidence="5">5-formyltetrahydrofolate cyclo-ligase</fullName>
        <ecNumber evidence="5">6.3.3.2</ecNumber>
    </recommendedName>
</protein>
<evidence type="ECO:0000256" key="5">
    <source>
        <dbReference type="RuleBase" id="RU361279"/>
    </source>
</evidence>
<comment type="similarity">
    <text evidence="1 5">Belongs to the 5-formyltetrahydrofolate cyclo-ligase family.</text>
</comment>
<keyword evidence="5" id="KW-0460">Magnesium</keyword>
<dbReference type="PIRSF" id="PIRSF006806">
    <property type="entry name" value="FTHF_cligase"/>
    <property type="match status" value="1"/>
</dbReference>
<sequence length="172" mass="19402">MLDIRTNIPNKKVKSELIVKKLLSIEEVTSAKTILVYYPTKSEVDISETFKILEEQGKTIFLPKVEDYKIANFSQKTYLSAGKNGILEPKGRVTINPRNIDVAIIPGIGFDSAGNRIGHGGGWYDRIIEEINFKYIIGVCFDSQILPIAPNEPHDKSVHLIITEKQIINTRY</sequence>
<dbReference type="InterPro" id="IPR037171">
    <property type="entry name" value="NagB/RpiA_transferase-like"/>
</dbReference>
<feature type="binding site" evidence="4">
    <location>
        <position position="43"/>
    </location>
    <ligand>
        <name>substrate</name>
    </ligand>
</feature>
<dbReference type="GO" id="GO:0035999">
    <property type="term" value="P:tetrahydrofolate interconversion"/>
    <property type="evidence" value="ECO:0007669"/>
    <property type="project" value="TreeGrafter"/>
</dbReference>
<dbReference type="InterPro" id="IPR002698">
    <property type="entry name" value="FTHF_cligase"/>
</dbReference>
<organism evidence="6 7">
    <name type="scientific">Candidatus Dojkabacteria bacterium</name>
    <dbReference type="NCBI Taxonomy" id="2099670"/>
    <lineage>
        <taxon>Bacteria</taxon>
        <taxon>Candidatus Dojkabacteria</taxon>
    </lineage>
</organism>
<comment type="cofactor">
    <cofactor evidence="5">
        <name>Mg(2+)</name>
        <dbReference type="ChEBI" id="CHEBI:18420"/>
    </cofactor>
</comment>
<dbReference type="AlphaFoldDB" id="A0A955I8S2"/>
<gene>
    <name evidence="6" type="ORF">KC675_01545</name>
</gene>
<evidence type="ECO:0000313" key="7">
    <source>
        <dbReference type="Proteomes" id="UP000745577"/>
    </source>
</evidence>
<proteinExistence type="inferred from homology"/>
<accession>A0A955I8S2</accession>
<comment type="caution">
    <text evidence="6">The sequence shown here is derived from an EMBL/GenBank/DDBJ whole genome shotgun (WGS) entry which is preliminary data.</text>
</comment>
<dbReference type="PANTHER" id="PTHR23407:SF1">
    <property type="entry name" value="5-FORMYLTETRAHYDROFOLATE CYCLO-LIGASE"/>
    <property type="match status" value="1"/>
</dbReference>
<dbReference type="SUPFAM" id="SSF100950">
    <property type="entry name" value="NagB/RpiA/CoA transferase-like"/>
    <property type="match status" value="1"/>
</dbReference>
<dbReference type="NCBIfam" id="TIGR02727">
    <property type="entry name" value="MTHFS_bact"/>
    <property type="match status" value="1"/>
</dbReference>
<feature type="binding site" evidence="4">
    <location>
        <begin position="116"/>
        <end position="124"/>
    </location>
    <ligand>
        <name>ATP</name>
        <dbReference type="ChEBI" id="CHEBI:30616"/>
    </ligand>
</feature>
<reference evidence="6" key="2">
    <citation type="journal article" date="2021" name="Microbiome">
        <title>Successional dynamics and alternative stable states in a saline activated sludge microbial community over 9 years.</title>
        <authorList>
            <person name="Wang Y."/>
            <person name="Ye J."/>
            <person name="Ju F."/>
            <person name="Liu L."/>
            <person name="Boyd J.A."/>
            <person name="Deng Y."/>
            <person name="Parks D.H."/>
            <person name="Jiang X."/>
            <person name="Yin X."/>
            <person name="Woodcroft B.J."/>
            <person name="Tyson G.W."/>
            <person name="Hugenholtz P."/>
            <person name="Polz M.F."/>
            <person name="Zhang T."/>
        </authorList>
    </citation>
    <scope>NUCLEOTIDE SEQUENCE</scope>
    <source>
        <strain evidence="6">HKST-UBA15</strain>
    </source>
</reference>
<dbReference type="PANTHER" id="PTHR23407">
    <property type="entry name" value="ATPASE INHIBITOR/5-FORMYLTETRAHYDROFOLATE CYCLO-LIGASE"/>
    <property type="match status" value="1"/>
</dbReference>
<dbReference type="EMBL" id="JAGQLL010000015">
    <property type="protein sequence ID" value="MCA9379842.1"/>
    <property type="molecule type" value="Genomic_DNA"/>
</dbReference>
<dbReference type="Gene3D" id="3.40.50.10420">
    <property type="entry name" value="NagB/RpiA/CoA transferase-like"/>
    <property type="match status" value="1"/>
</dbReference>
<dbReference type="GO" id="GO:0005524">
    <property type="term" value="F:ATP binding"/>
    <property type="evidence" value="ECO:0007669"/>
    <property type="project" value="UniProtKB-KW"/>
</dbReference>
<evidence type="ECO:0000256" key="3">
    <source>
        <dbReference type="ARBA" id="ARBA00022840"/>
    </source>
</evidence>
<keyword evidence="2 4" id="KW-0547">Nucleotide-binding</keyword>
<reference evidence="6" key="1">
    <citation type="submission" date="2020-04" db="EMBL/GenBank/DDBJ databases">
        <authorList>
            <person name="Zhang T."/>
        </authorList>
    </citation>
    <scope>NUCLEOTIDE SEQUENCE</scope>
    <source>
        <strain evidence="6">HKST-UBA15</strain>
    </source>
</reference>
<dbReference type="Proteomes" id="UP000745577">
    <property type="component" value="Unassembled WGS sequence"/>
</dbReference>